<dbReference type="Proteomes" id="UP000799778">
    <property type="component" value="Unassembled WGS sequence"/>
</dbReference>
<evidence type="ECO:0000256" key="4">
    <source>
        <dbReference type="ARBA" id="ARBA00022989"/>
    </source>
</evidence>
<dbReference type="GO" id="GO:0032977">
    <property type="term" value="F:membrane insertase activity"/>
    <property type="evidence" value="ECO:0007669"/>
    <property type="project" value="InterPro"/>
</dbReference>
<feature type="transmembrane region" description="Helical" evidence="6">
    <location>
        <begin position="297"/>
        <end position="321"/>
    </location>
</feature>
<evidence type="ECO:0000256" key="6">
    <source>
        <dbReference type="SAM" id="Phobius"/>
    </source>
</evidence>
<reference evidence="7" key="1">
    <citation type="journal article" date="2020" name="Stud. Mycol.">
        <title>101 Dothideomycetes genomes: a test case for predicting lifestyles and emergence of pathogens.</title>
        <authorList>
            <person name="Haridas S."/>
            <person name="Albert R."/>
            <person name="Binder M."/>
            <person name="Bloem J."/>
            <person name="Labutti K."/>
            <person name="Salamov A."/>
            <person name="Andreopoulos B."/>
            <person name="Baker S."/>
            <person name="Barry K."/>
            <person name="Bills G."/>
            <person name="Bluhm B."/>
            <person name="Cannon C."/>
            <person name="Castanera R."/>
            <person name="Culley D."/>
            <person name="Daum C."/>
            <person name="Ezra D."/>
            <person name="Gonzalez J."/>
            <person name="Henrissat B."/>
            <person name="Kuo A."/>
            <person name="Liang C."/>
            <person name="Lipzen A."/>
            <person name="Lutzoni F."/>
            <person name="Magnuson J."/>
            <person name="Mondo S."/>
            <person name="Nolan M."/>
            <person name="Ohm R."/>
            <person name="Pangilinan J."/>
            <person name="Park H.-J."/>
            <person name="Ramirez L."/>
            <person name="Alfaro M."/>
            <person name="Sun H."/>
            <person name="Tritt A."/>
            <person name="Yoshinaga Y."/>
            <person name="Zwiers L.-H."/>
            <person name="Turgeon B."/>
            <person name="Goodwin S."/>
            <person name="Spatafora J."/>
            <person name="Crous P."/>
            <person name="Grigoriev I."/>
        </authorList>
    </citation>
    <scope>NUCLEOTIDE SEQUENCE</scope>
    <source>
        <strain evidence="7">CBS 175.79</strain>
    </source>
</reference>
<evidence type="ECO:0000256" key="5">
    <source>
        <dbReference type="ARBA" id="ARBA00023136"/>
    </source>
</evidence>
<protein>
    <recommendedName>
        <fullName evidence="9">Mitochondrial export translocase Oxa2</fullName>
    </recommendedName>
</protein>
<keyword evidence="4 6" id="KW-1133">Transmembrane helix</keyword>
<evidence type="ECO:0000256" key="3">
    <source>
        <dbReference type="ARBA" id="ARBA00022692"/>
    </source>
</evidence>
<comment type="similarity">
    <text evidence="2">Belongs to the OXA1/ALB3/YidC family.</text>
</comment>
<dbReference type="GeneID" id="54291426"/>
<evidence type="ECO:0000256" key="1">
    <source>
        <dbReference type="ARBA" id="ARBA00004141"/>
    </source>
</evidence>
<dbReference type="PANTHER" id="PTHR12428">
    <property type="entry name" value="OXA1"/>
    <property type="match status" value="1"/>
</dbReference>
<dbReference type="PANTHER" id="PTHR12428:SF65">
    <property type="entry name" value="CYTOCHROME C OXIDASE ASSEMBLY PROTEIN COX18, MITOCHONDRIAL"/>
    <property type="match status" value="1"/>
</dbReference>
<dbReference type="EMBL" id="ML978071">
    <property type="protein sequence ID" value="KAF2013844.1"/>
    <property type="molecule type" value="Genomic_DNA"/>
</dbReference>
<organism evidence="7 8">
    <name type="scientific">Aaosphaeria arxii CBS 175.79</name>
    <dbReference type="NCBI Taxonomy" id="1450172"/>
    <lineage>
        <taxon>Eukaryota</taxon>
        <taxon>Fungi</taxon>
        <taxon>Dikarya</taxon>
        <taxon>Ascomycota</taxon>
        <taxon>Pezizomycotina</taxon>
        <taxon>Dothideomycetes</taxon>
        <taxon>Pleosporomycetidae</taxon>
        <taxon>Pleosporales</taxon>
        <taxon>Pleosporales incertae sedis</taxon>
        <taxon>Aaosphaeria</taxon>
    </lineage>
</organism>
<feature type="transmembrane region" description="Helical" evidence="6">
    <location>
        <begin position="258"/>
        <end position="276"/>
    </location>
</feature>
<proteinExistence type="inferred from homology"/>
<accession>A0A6A5XNB2</accession>
<feature type="transmembrane region" description="Helical" evidence="6">
    <location>
        <begin position="79"/>
        <end position="99"/>
    </location>
</feature>
<dbReference type="OrthoDB" id="2148490at2759"/>
<dbReference type="GO" id="GO:0032979">
    <property type="term" value="P:protein insertion into mitochondrial inner membrane from matrix"/>
    <property type="evidence" value="ECO:0007669"/>
    <property type="project" value="TreeGrafter"/>
</dbReference>
<evidence type="ECO:0000313" key="8">
    <source>
        <dbReference type="Proteomes" id="UP000799778"/>
    </source>
</evidence>
<keyword evidence="8" id="KW-1185">Reference proteome</keyword>
<evidence type="ECO:0000256" key="2">
    <source>
        <dbReference type="ARBA" id="ARBA00009877"/>
    </source>
</evidence>
<dbReference type="RefSeq" id="XP_033382183.1">
    <property type="nucleotide sequence ID" value="XM_033534029.1"/>
</dbReference>
<dbReference type="InterPro" id="IPR001708">
    <property type="entry name" value="YidC/ALB3/OXA1/COX18"/>
</dbReference>
<keyword evidence="5 6" id="KW-0472">Membrane</keyword>
<comment type="subcellular location">
    <subcellularLocation>
        <location evidence="1">Membrane</location>
        <topology evidence="1">Multi-pass membrane protein</topology>
    </subcellularLocation>
</comment>
<dbReference type="AlphaFoldDB" id="A0A6A5XNB2"/>
<evidence type="ECO:0008006" key="9">
    <source>
        <dbReference type="Google" id="ProtNLM"/>
    </source>
</evidence>
<dbReference type="GO" id="GO:0033617">
    <property type="term" value="P:mitochondrial respiratory chain complex IV assembly"/>
    <property type="evidence" value="ECO:0007669"/>
    <property type="project" value="TreeGrafter"/>
</dbReference>
<feature type="transmembrane region" description="Helical" evidence="6">
    <location>
        <begin position="158"/>
        <end position="177"/>
    </location>
</feature>
<gene>
    <name evidence="7" type="ORF">BU24DRAFT_494237</name>
</gene>
<keyword evidence="3 6" id="KW-0812">Transmembrane</keyword>
<name>A0A6A5XNB2_9PLEO</name>
<evidence type="ECO:0000313" key="7">
    <source>
        <dbReference type="EMBL" id="KAF2013844.1"/>
    </source>
</evidence>
<sequence length="368" mass="40416">MLTSRILPPLRHHTPQLAQLRQTTTRFPANTTTATTTSPLFRPLARRSFHATAPQNSALDAWLYLPHELLQTLHVALPWYAAIPVSAFLVRGLLVTTLGSRSRSLTSRYVALHPLRQAIGVKVRDQMLRKGGMRGPREAKVAVMKAIRRETGALDRRWRCTLLGSFGWTLLQLPLWFTMTEVVRRMGGFRDGLLRMGMNALGLAGENSAGGDAATAAAAAELAGSSYPRDIVANPWFDATLGHEGMLWFPSLLDADPLGALSYVVSALMFANVYVTKNTAGSVGTEPTRFQRMLRRTLLGVSLAIGPLCTDLPAGLLLYWASSTMSVIAWNQYLDWKFPVVRNFGACKRPLLLMPPPKIRSGGRSPAT</sequence>
<dbReference type="GO" id="GO:0005743">
    <property type="term" value="C:mitochondrial inner membrane"/>
    <property type="evidence" value="ECO:0007669"/>
    <property type="project" value="TreeGrafter"/>
</dbReference>